<evidence type="ECO:0000313" key="1">
    <source>
        <dbReference type="EMBL" id="KAK7533566.1"/>
    </source>
</evidence>
<dbReference type="Proteomes" id="UP001365128">
    <property type="component" value="Unassembled WGS sequence"/>
</dbReference>
<organism evidence="1 2">
    <name type="scientific">Phyllosticta citricarpa</name>
    <dbReference type="NCBI Taxonomy" id="55181"/>
    <lineage>
        <taxon>Eukaryota</taxon>
        <taxon>Fungi</taxon>
        <taxon>Dikarya</taxon>
        <taxon>Ascomycota</taxon>
        <taxon>Pezizomycotina</taxon>
        <taxon>Dothideomycetes</taxon>
        <taxon>Dothideomycetes incertae sedis</taxon>
        <taxon>Botryosphaeriales</taxon>
        <taxon>Phyllostictaceae</taxon>
        <taxon>Phyllosticta</taxon>
    </lineage>
</organism>
<keyword evidence="2" id="KW-1185">Reference proteome</keyword>
<evidence type="ECO:0000313" key="2">
    <source>
        <dbReference type="Proteomes" id="UP001365128"/>
    </source>
</evidence>
<evidence type="ECO:0008006" key="3">
    <source>
        <dbReference type="Google" id="ProtNLM"/>
    </source>
</evidence>
<dbReference type="EMBL" id="JBBPDW010000045">
    <property type="protein sequence ID" value="KAK7533566.1"/>
    <property type="molecule type" value="Genomic_DNA"/>
</dbReference>
<reference evidence="1 2" key="1">
    <citation type="submission" date="2024-04" db="EMBL/GenBank/DDBJ databases">
        <title>Phyllosticta paracitricarpa is synonymous to the EU quarantine fungus P. citricarpa based on phylogenomic analyses.</title>
        <authorList>
            <consortium name="Lawrence Berkeley National Laboratory"/>
            <person name="Van Ingen-Buijs V.A."/>
            <person name="Van Westerhoven A.C."/>
            <person name="Haridas S."/>
            <person name="Skiadas P."/>
            <person name="Martin F."/>
            <person name="Groenewald J.Z."/>
            <person name="Crous P.W."/>
            <person name="Seidl M.F."/>
        </authorList>
    </citation>
    <scope>NUCLEOTIDE SEQUENCE [LARGE SCALE GENOMIC DNA]</scope>
    <source>
        <strain evidence="1 2">CBS 122670</strain>
    </source>
</reference>
<gene>
    <name evidence="1" type="ORF">IWX46DRAFT_321400</name>
</gene>
<name>A0ABR1LGD8_9PEZI</name>
<accession>A0ABR1LGD8</accession>
<protein>
    <recommendedName>
        <fullName evidence="3">Secreted protein</fullName>
    </recommendedName>
</protein>
<proteinExistence type="predicted"/>
<sequence>MGGFRLAGLAACLQIMARYPTYRYPPCRPATTAAYVGNSPSSSLRFHRLHVSSLSLSYRLDSSSDSVQLLDSCRQERSTPPLANCIVAIVSTPSAPVFDRRKSMTHRNRQCSPTFLLRIMSDIAPEHYGLDHSRLRSRSLLAAGHVPLETYGTRYVQ</sequence>
<comment type="caution">
    <text evidence="1">The sequence shown here is derived from an EMBL/GenBank/DDBJ whole genome shotgun (WGS) entry which is preliminary data.</text>
</comment>